<keyword evidence="2" id="KW-1185">Reference proteome</keyword>
<name>A0ABN0UY05_9ACTN</name>
<accession>A0ABN0UY05</accession>
<protein>
    <submittedName>
        <fullName evidence="1">Uncharacterized protein</fullName>
    </submittedName>
</protein>
<reference evidence="1 2" key="1">
    <citation type="journal article" date="2019" name="Int. J. Syst. Evol. Microbiol.">
        <title>The Global Catalogue of Microorganisms (GCM) 10K type strain sequencing project: providing services to taxonomists for standard genome sequencing and annotation.</title>
        <authorList>
            <consortium name="The Broad Institute Genomics Platform"/>
            <consortium name="The Broad Institute Genome Sequencing Center for Infectious Disease"/>
            <person name="Wu L."/>
            <person name="Ma J."/>
        </authorList>
    </citation>
    <scope>NUCLEOTIDE SEQUENCE [LARGE SCALE GENOMIC DNA]</scope>
    <source>
        <strain evidence="1 2">JCM 10425</strain>
    </source>
</reference>
<gene>
    <name evidence="1" type="ORF">GCM10009539_59200</name>
</gene>
<evidence type="ECO:0000313" key="1">
    <source>
        <dbReference type="EMBL" id="GAA0264926.1"/>
    </source>
</evidence>
<comment type="caution">
    <text evidence="1">The sequence shown here is derived from an EMBL/GenBank/DDBJ whole genome shotgun (WGS) entry which is preliminary data.</text>
</comment>
<dbReference type="Proteomes" id="UP001500967">
    <property type="component" value="Unassembled WGS sequence"/>
</dbReference>
<sequence>MPTFMIALRGYDIAEVNRWVEWAEHHPDQARTVEPPKFNQSLRGYARREVDEWIRGLRTPR</sequence>
<proteinExistence type="predicted"/>
<dbReference type="RefSeq" id="WP_344652183.1">
    <property type="nucleotide sequence ID" value="NZ_BAAAGX010000023.1"/>
</dbReference>
<organism evidence="1 2">
    <name type="scientific">Cryptosporangium japonicum</name>
    <dbReference type="NCBI Taxonomy" id="80872"/>
    <lineage>
        <taxon>Bacteria</taxon>
        <taxon>Bacillati</taxon>
        <taxon>Actinomycetota</taxon>
        <taxon>Actinomycetes</taxon>
        <taxon>Cryptosporangiales</taxon>
        <taxon>Cryptosporangiaceae</taxon>
        <taxon>Cryptosporangium</taxon>
    </lineage>
</organism>
<evidence type="ECO:0000313" key="2">
    <source>
        <dbReference type="Proteomes" id="UP001500967"/>
    </source>
</evidence>
<dbReference type="EMBL" id="BAAAGX010000023">
    <property type="protein sequence ID" value="GAA0264926.1"/>
    <property type="molecule type" value="Genomic_DNA"/>
</dbReference>